<dbReference type="InterPro" id="IPR011333">
    <property type="entry name" value="SKP1/BTB/POZ_sf"/>
</dbReference>
<proteinExistence type="predicted"/>
<dbReference type="Pfam" id="PF02214">
    <property type="entry name" value="BTB_2"/>
    <property type="match status" value="1"/>
</dbReference>
<gene>
    <name evidence="3" type="ORF">BpHYR1_053029</name>
</gene>
<feature type="domain" description="BTB" evidence="2">
    <location>
        <begin position="160"/>
        <end position="262"/>
    </location>
</feature>
<dbReference type="SUPFAM" id="SSF54695">
    <property type="entry name" value="POZ domain"/>
    <property type="match status" value="1"/>
</dbReference>
<dbReference type="Proteomes" id="UP000276133">
    <property type="component" value="Unassembled WGS sequence"/>
</dbReference>
<dbReference type="AlphaFoldDB" id="A0A3M7T002"/>
<dbReference type="InterPro" id="IPR000210">
    <property type="entry name" value="BTB/POZ_dom"/>
</dbReference>
<reference evidence="3 4" key="1">
    <citation type="journal article" date="2018" name="Sci. Rep.">
        <title>Genomic signatures of local adaptation to the degree of environmental predictability in rotifers.</title>
        <authorList>
            <person name="Franch-Gras L."/>
            <person name="Hahn C."/>
            <person name="Garcia-Roger E.M."/>
            <person name="Carmona M.J."/>
            <person name="Serra M."/>
            <person name="Gomez A."/>
        </authorList>
    </citation>
    <scope>NUCLEOTIDE SEQUENCE [LARGE SCALE GENOMIC DNA]</scope>
    <source>
        <strain evidence="3">HYR1</strain>
    </source>
</reference>
<evidence type="ECO:0000256" key="1">
    <source>
        <dbReference type="SAM" id="MobiDB-lite"/>
    </source>
</evidence>
<dbReference type="STRING" id="10195.A0A3M7T002"/>
<feature type="region of interest" description="Disordered" evidence="1">
    <location>
        <begin position="316"/>
        <end position="337"/>
    </location>
</feature>
<dbReference type="OrthoDB" id="2414723at2759"/>
<organism evidence="3 4">
    <name type="scientific">Brachionus plicatilis</name>
    <name type="common">Marine rotifer</name>
    <name type="synonym">Brachionus muelleri</name>
    <dbReference type="NCBI Taxonomy" id="10195"/>
    <lineage>
        <taxon>Eukaryota</taxon>
        <taxon>Metazoa</taxon>
        <taxon>Spiralia</taxon>
        <taxon>Gnathifera</taxon>
        <taxon>Rotifera</taxon>
        <taxon>Eurotatoria</taxon>
        <taxon>Monogononta</taxon>
        <taxon>Pseudotrocha</taxon>
        <taxon>Ploima</taxon>
        <taxon>Brachionidae</taxon>
        <taxon>Brachionus</taxon>
    </lineage>
</organism>
<dbReference type="PANTHER" id="PTHR14499">
    <property type="entry name" value="POTASSIUM CHANNEL TETRAMERIZATION DOMAIN-CONTAINING"/>
    <property type="match status" value="1"/>
</dbReference>
<dbReference type="InterPro" id="IPR003131">
    <property type="entry name" value="T1-type_BTB"/>
</dbReference>
<protein>
    <submittedName>
        <fullName evidence="3">BTB POZ domain-containing kctd15-like isoform X2</fullName>
    </submittedName>
</protein>
<keyword evidence="4" id="KW-1185">Reference proteome</keyword>
<dbReference type="Gene3D" id="3.30.710.10">
    <property type="entry name" value="Potassium Channel Kv1.1, Chain A"/>
    <property type="match status" value="1"/>
</dbReference>
<name>A0A3M7T002_BRAPC</name>
<dbReference type="EMBL" id="REGN01000507">
    <property type="protein sequence ID" value="RNA41393.1"/>
    <property type="molecule type" value="Genomic_DNA"/>
</dbReference>
<evidence type="ECO:0000259" key="2">
    <source>
        <dbReference type="SMART" id="SM00225"/>
    </source>
</evidence>
<dbReference type="PANTHER" id="PTHR14499:SF67">
    <property type="entry name" value="BTB_POZ DOMAIN-CONTAINING PROTEIN TIWAZ"/>
    <property type="match status" value="1"/>
</dbReference>
<sequence>MKLKKCIDYLGWLTYSHEQLFSLKKHQKSKHFKKQFLSQSHTLDSIQADPSNQQEYPLDIKVTQEEFDKDQIEESTEFQNNMANNNSSSTINKQLSTNIQCTASPSIQPVISPSNSVSSQSSCTSVNIANSLITTFNNQPFSASNKCGIPRAACLSMDNAPVHIDVGGCIYTSSLETLTKFSESKLSKMFNGTIPIVLDTLKQHYFIDRDGKSFRHILNYMRTNILTLPDNFDDFETLLNEAKYYELNDMVKQLEDIIDSKKRLGLCKDAFRKSSNSMDCIDLSQMSKAKQTALILRSAFKGSRFSNINEKSNFNISDQNQSKTSNSSLDEDSTNKATDEEIQSHCEDLMDVEETFKEKNKSFKMIIVNSMEEAKNVLISGHSKIIKFLLTDHLDNKNLECDFLGNYLESQRYVTKLSFQEYNIDLCLVQLMERLYDFGFLLEACYASSSLNLSCNDNQKKSNQNDNCQTSKALIYENFSIIETNIQK</sequence>
<accession>A0A3M7T002</accession>
<comment type="caution">
    <text evidence="3">The sequence shown here is derived from an EMBL/GenBank/DDBJ whole genome shotgun (WGS) entry which is preliminary data.</text>
</comment>
<feature type="compositionally biased region" description="Polar residues" evidence="1">
    <location>
        <begin position="316"/>
        <end position="328"/>
    </location>
</feature>
<dbReference type="SMART" id="SM00225">
    <property type="entry name" value="BTB"/>
    <property type="match status" value="1"/>
</dbReference>
<evidence type="ECO:0000313" key="3">
    <source>
        <dbReference type="EMBL" id="RNA41393.1"/>
    </source>
</evidence>
<evidence type="ECO:0000313" key="4">
    <source>
        <dbReference type="Proteomes" id="UP000276133"/>
    </source>
</evidence>
<dbReference type="GO" id="GO:0051260">
    <property type="term" value="P:protein homooligomerization"/>
    <property type="evidence" value="ECO:0007669"/>
    <property type="project" value="InterPro"/>
</dbReference>